<keyword evidence="1" id="KW-1185">Reference proteome</keyword>
<evidence type="ECO:0000313" key="2">
    <source>
        <dbReference type="WBParaSite" id="HCON_00140870-00001"/>
    </source>
</evidence>
<name>A0A7I4YSF3_HAECO</name>
<protein>
    <submittedName>
        <fullName evidence="2">DUF2118 domain-containing protein</fullName>
    </submittedName>
</protein>
<evidence type="ECO:0000313" key="1">
    <source>
        <dbReference type="Proteomes" id="UP000025227"/>
    </source>
</evidence>
<reference evidence="2" key="1">
    <citation type="submission" date="2020-12" db="UniProtKB">
        <authorList>
            <consortium name="WormBaseParasite"/>
        </authorList>
    </citation>
    <scope>IDENTIFICATION</scope>
    <source>
        <strain evidence="2">MHco3</strain>
    </source>
</reference>
<dbReference type="WBParaSite" id="HCON_00140870-00001">
    <property type="protein sequence ID" value="HCON_00140870-00001"/>
    <property type="gene ID" value="HCON_00140870"/>
</dbReference>
<dbReference type="OMA" id="CANVKQQ"/>
<organism evidence="1 2">
    <name type="scientific">Haemonchus contortus</name>
    <name type="common">Barber pole worm</name>
    <dbReference type="NCBI Taxonomy" id="6289"/>
    <lineage>
        <taxon>Eukaryota</taxon>
        <taxon>Metazoa</taxon>
        <taxon>Ecdysozoa</taxon>
        <taxon>Nematoda</taxon>
        <taxon>Chromadorea</taxon>
        <taxon>Rhabditida</taxon>
        <taxon>Rhabditina</taxon>
        <taxon>Rhabditomorpha</taxon>
        <taxon>Strongyloidea</taxon>
        <taxon>Trichostrongylidae</taxon>
        <taxon>Haemonchus</taxon>
    </lineage>
</organism>
<dbReference type="AlphaFoldDB" id="A0A7I4YSF3"/>
<dbReference type="Proteomes" id="UP000025227">
    <property type="component" value="Unplaced"/>
</dbReference>
<sequence length="170" mass="19235">MSHAELERPLQTHRTYKVCSCGPVDIYYIPHDEEHDGNKFAFQIFYCWKPLLCATAKCFTRVICQSDVPIFVPETTSILVEGKDVSIYAPLSARVRLSDDEDEKIQIRPRSTLVPEKGIVVIYAADMRKFDEIIQVVITDGMTVYCQGQSQIAFANEASGTVYNVMENCV</sequence>
<accession>A0A7I4YSF3</accession>
<dbReference type="OrthoDB" id="5814469at2759"/>
<proteinExistence type="predicted"/>